<sequence length="314" mass="34574">MELKRLTRFGLPLLGLLFFSLSVWAISQQLQQYSIQEILNSLKTAAIKHLLVALGFTVLSYFVLTGYDVLACKYIRHPLPYSKIALAAGTSYAVSNTVGFALFTGSAIRYRLYLFWGVTAVEVAQIIAFANLSFWLGLSAVAGVLFSYEPLAIPTFLHLPFTSVHPLGIVFLALTFGYLLASLGVKQSLRIRSWSISLPSFDIALAQILLASIDWGLAVAVLYVLLPSTPHLSYPAFFGIYLLGQVVGLISYIPGGLGVFETVLLFLLSPPIPPTKIFTALIIYRVIYYFLPLAISVLLLGFYEFKRKKGRGSA</sequence>
<feature type="transmembrane region" description="Helical" evidence="6">
    <location>
        <begin position="205"/>
        <end position="226"/>
    </location>
</feature>
<gene>
    <name evidence="7" type="ORF">G7B40_018750</name>
</gene>
<feature type="transmembrane region" description="Helical" evidence="6">
    <location>
        <begin position="167"/>
        <end position="185"/>
    </location>
</feature>
<dbReference type="GO" id="GO:0005886">
    <property type="term" value="C:plasma membrane"/>
    <property type="evidence" value="ECO:0007669"/>
    <property type="project" value="UniProtKB-SubCell"/>
</dbReference>
<proteinExistence type="predicted"/>
<evidence type="ECO:0000256" key="6">
    <source>
        <dbReference type="SAM" id="Phobius"/>
    </source>
</evidence>
<dbReference type="Proteomes" id="UP000667802">
    <property type="component" value="Unassembled WGS sequence"/>
</dbReference>
<dbReference type="PANTHER" id="PTHR39087:SF2">
    <property type="entry name" value="UPF0104 MEMBRANE PROTEIN MJ1595"/>
    <property type="match status" value="1"/>
</dbReference>
<comment type="subcellular location">
    <subcellularLocation>
        <location evidence="1">Cell membrane</location>
        <topology evidence="1">Multi-pass membrane protein</topology>
    </subcellularLocation>
</comment>
<evidence type="ECO:0000313" key="8">
    <source>
        <dbReference type="Proteomes" id="UP000667802"/>
    </source>
</evidence>
<feature type="transmembrane region" description="Helical" evidence="6">
    <location>
        <begin position="123"/>
        <end position="146"/>
    </location>
</feature>
<dbReference type="Pfam" id="PF03706">
    <property type="entry name" value="LPG_synthase_TM"/>
    <property type="match status" value="1"/>
</dbReference>
<evidence type="ECO:0000256" key="2">
    <source>
        <dbReference type="ARBA" id="ARBA00022475"/>
    </source>
</evidence>
<keyword evidence="3 6" id="KW-0812">Transmembrane</keyword>
<keyword evidence="5 6" id="KW-0472">Membrane</keyword>
<keyword evidence="8" id="KW-1185">Reference proteome</keyword>
<evidence type="ECO:0000256" key="5">
    <source>
        <dbReference type="ARBA" id="ARBA00023136"/>
    </source>
</evidence>
<protein>
    <submittedName>
        <fullName evidence="7">Lysylphosphatidylglycerol synthase domain-containing protein</fullName>
    </submittedName>
</protein>
<feature type="transmembrane region" description="Helical" evidence="6">
    <location>
        <begin position="84"/>
        <end position="103"/>
    </location>
</feature>
<reference evidence="8" key="1">
    <citation type="journal article" date="2021" name="Science">
        <title>Hunting the eagle killer: A cyanobacterial neurotoxin causes vacuolar myelinopathy.</title>
        <authorList>
            <person name="Breinlinger S."/>
            <person name="Phillips T.J."/>
            <person name="Haram B.N."/>
            <person name="Mares J."/>
            <person name="Martinez Yerena J.A."/>
            <person name="Hrouzek P."/>
            <person name="Sobotka R."/>
            <person name="Henderson W.M."/>
            <person name="Schmieder P."/>
            <person name="Williams S.M."/>
            <person name="Lauderdale J.D."/>
            <person name="Wilde H.D."/>
            <person name="Gerrin W."/>
            <person name="Kust A."/>
            <person name="Washington J.W."/>
            <person name="Wagner C."/>
            <person name="Geier B."/>
            <person name="Liebeke M."/>
            <person name="Enke H."/>
            <person name="Niedermeyer T.H.J."/>
            <person name="Wilde S.B."/>
        </authorList>
    </citation>
    <scope>NUCLEOTIDE SEQUENCE [LARGE SCALE GENOMIC DNA]</scope>
    <source>
        <strain evidence="8">Thurmond2011</strain>
    </source>
</reference>
<feature type="transmembrane region" description="Helical" evidence="6">
    <location>
        <begin position="49"/>
        <end position="72"/>
    </location>
</feature>
<keyword evidence="2" id="KW-1003">Cell membrane</keyword>
<name>A0AAP5M644_9CYAN</name>
<comment type="caution">
    <text evidence="7">The sequence shown here is derived from an EMBL/GenBank/DDBJ whole genome shotgun (WGS) entry which is preliminary data.</text>
</comment>
<dbReference type="EMBL" id="JAALHA020000008">
    <property type="protein sequence ID" value="MDR9896586.1"/>
    <property type="molecule type" value="Genomic_DNA"/>
</dbReference>
<accession>A0AAP5M644</accession>
<feature type="transmembrane region" description="Helical" evidence="6">
    <location>
        <begin position="238"/>
        <end position="257"/>
    </location>
</feature>
<evidence type="ECO:0000256" key="4">
    <source>
        <dbReference type="ARBA" id="ARBA00022989"/>
    </source>
</evidence>
<dbReference type="PANTHER" id="PTHR39087">
    <property type="entry name" value="UPF0104 MEMBRANE PROTEIN MJ1595"/>
    <property type="match status" value="1"/>
</dbReference>
<keyword evidence="4 6" id="KW-1133">Transmembrane helix</keyword>
<organism evidence="7 8">
    <name type="scientific">Aetokthonos hydrillicola Thurmond2011</name>
    <dbReference type="NCBI Taxonomy" id="2712845"/>
    <lineage>
        <taxon>Bacteria</taxon>
        <taxon>Bacillati</taxon>
        <taxon>Cyanobacteriota</taxon>
        <taxon>Cyanophyceae</taxon>
        <taxon>Nostocales</taxon>
        <taxon>Hapalosiphonaceae</taxon>
        <taxon>Aetokthonos</taxon>
    </lineage>
</organism>
<evidence type="ECO:0000256" key="3">
    <source>
        <dbReference type="ARBA" id="ARBA00022692"/>
    </source>
</evidence>
<evidence type="ECO:0000313" key="7">
    <source>
        <dbReference type="EMBL" id="MDR9896586.1"/>
    </source>
</evidence>
<dbReference type="RefSeq" id="WP_208341580.1">
    <property type="nucleotide sequence ID" value="NZ_CAWQFN010000921.1"/>
</dbReference>
<feature type="transmembrane region" description="Helical" evidence="6">
    <location>
        <begin position="277"/>
        <end position="303"/>
    </location>
</feature>
<evidence type="ECO:0000256" key="1">
    <source>
        <dbReference type="ARBA" id="ARBA00004651"/>
    </source>
</evidence>
<dbReference type="AlphaFoldDB" id="A0AAP5M644"/>
<dbReference type="InterPro" id="IPR022791">
    <property type="entry name" value="L-PG_synthase/AglD"/>
</dbReference>